<name>A0A4U6QIS1_9ACTN</name>
<evidence type="ECO:0000313" key="2">
    <source>
        <dbReference type="EMBL" id="TKV60324.1"/>
    </source>
</evidence>
<evidence type="ECO:0000259" key="1">
    <source>
        <dbReference type="PROSITE" id="PS51733"/>
    </source>
</evidence>
<feature type="domain" description="BPL/LPL catalytic" evidence="1">
    <location>
        <begin position="43"/>
        <end position="242"/>
    </location>
</feature>
<dbReference type="PROSITE" id="PS51733">
    <property type="entry name" value="BPL_LPL_CATALYTIC"/>
    <property type="match status" value="1"/>
</dbReference>
<comment type="caution">
    <text evidence="2">The sequence shown here is derived from an EMBL/GenBank/DDBJ whole genome shotgun (WGS) entry which is preliminary data.</text>
</comment>
<evidence type="ECO:0000313" key="3">
    <source>
        <dbReference type="Proteomes" id="UP000306985"/>
    </source>
</evidence>
<gene>
    <name evidence="2" type="ORF">FDO65_00960</name>
</gene>
<dbReference type="GO" id="GO:0016874">
    <property type="term" value="F:ligase activity"/>
    <property type="evidence" value="ECO:0007669"/>
    <property type="project" value="UniProtKB-KW"/>
</dbReference>
<reference evidence="2 3" key="1">
    <citation type="submission" date="2019-05" db="EMBL/GenBank/DDBJ databases">
        <title>Nakamurella sp. N5BH11, whole genome shotgun sequence.</title>
        <authorList>
            <person name="Tuo L."/>
        </authorList>
    </citation>
    <scope>NUCLEOTIDE SEQUENCE [LARGE SCALE GENOMIC DNA]</scope>
    <source>
        <strain evidence="2 3">N5BH11</strain>
    </source>
</reference>
<accession>A0A4U6QIS1</accession>
<dbReference type="SUPFAM" id="SSF55681">
    <property type="entry name" value="Class II aaRS and biotin synthetases"/>
    <property type="match status" value="1"/>
</dbReference>
<sequence>MTTAYGAGPIVVLAEDAPDADWEPWGTALRPAVGEERTSRPQPPTEGALWLHRTGRRAAFSRRDTLAPGYPAAAAACERHGFAPFVRPVGGRMAPYHADTLVIDLAAPDPLARNGIRERFEIMADAIVGGLRALGLDARVGEVPDEYCPGEFSVHAVSDRGARKLAGVAQRVNKWGSVVSAMLVVADPDPLRAVAVDAYAALEQPLDPASVGAVSDDRPDVSWSQVAAAVREELRDRIPVLR</sequence>
<organism evidence="2 3">
    <name type="scientific">Nakamurella flava</name>
    <dbReference type="NCBI Taxonomy" id="2576308"/>
    <lineage>
        <taxon>Bacteria</taxon>
        <taxon>Bacillati</taxon>
        <taxon>Actinomycetota</taxon>
        <taxon>Actinomycetes</taxon>
        <taxon>Nakamurellales</taxon>
        <taxon>Nakamurellaceae</taxon>
        <taxon>Nakamurella</taxon>
    </lineage>
</organism>
<dbReference type="InterPro" id="IPR045864">
    <property type="entry name" value="aa-tRNA-synth_II/BPL/LPL"/>
</dbReference>
<protein>
    <submittedName>
        <fullName evidence="2">Lipoate--protein ligase family protein</fullName>
    </submittedName>
</protein>
<dbReference type="AlphaFoldDB" id="A0A4U6QIS1"/>
<dbReference type="RefSeq" id="WP_137447627.1">
    <property type="nucleotide sequence ID" value="NZ_SZZH01000001.1"/>
</dbReference>
<dbReference type="Gene3D" id="3.30.930.10">
    <property type="entry name" value="Bira Bifunctional Protein, Domain 2"/>
    <property type="match status" value="1"/>
</dbReference>
<keyword evidence="2" id="KW-0436">Ligase</keyword>
<proteinExistence type="predicted"/>
<dbReference type="Proteomes" id="UP000306985">
    <property type="component" value="Unassembled WGS sequence"/>
</dbReference>
<dbReference type="Pfam" id="PF21948">
    <property type="entry name" value="LplA-B_cat"/>
    <property type="match status" value="1"/>
</dbReference>
<dbReference type="OrthoDB" id="5243608at2"/>
<dbReference type="InterPro" id="IPR004143">
    <property type="entry name" value="BPL_LPL_catalytic"/>
</dbReference>
<dbReference type="EMBL" id="SZZH01000001">
    <property type="protein sequence ID" value="TKV60324.1"/>
    <property type="molecule type" value="Genomic_DNA"/>
</dbReference>
<keyword evidence="3" id="KW-1185">Reference proteome</keyword>